<evidence type="ECO:0000313" key="2">
    <source>
        <dbReference type="EMBL" id="OCK74388.1"/>
    </source>
</evidence>
<protein>
    <submittedName>
        <fullName evidence="2">Uncharacterized protein</fullName>
    </submittedName>
</protein>
<feature type="transmembrane region" description="Helical" evidence="1">
    <location>
        <begin position="67"/>
        <end position="85"/>
    </location>
</feature>
<sequence length="202" mass="23771">MFWQEFYADWGAYLYFNPRFALIPWGSTLWTTPNKPWYTITAYGWFYSAALPGMVKLFTSVRRRRPEWSYTLVMTLTVLLPFYLWNLTSADSTAFFTYYFHYLYVIGPAMHTSRGSLPLLYPAFPFSLFAPFVVWSIDNRDSKGRTWYERWFGSEPQPKDALGQIRQVLAWCVGMNIMYACCLTVPLVTVRVWFLPESTVIP</sequence>
<name>A0A8E2J9L9_9PEZI</name>
<keyword evidence="3" id="KW-1185">Reference proteome</keyword>
<evidence type="ECO:0000313" key="3">
    <source>
        <dbReference type="Proteomes" id="UP000250266"/>
    </source>
</evidence>
<dbReference type="EMBL" id="KV745491">
    <property type="protein sequence ID" value="OCK74388.1"/>
    <property type="molecule type" value="Genomic_DNA"/>
</dbReference>
<feature type="transmembrane region" description="Helical" evidence="1">
    <location>
        <begin position="168"/>
        <end position="194"/>
    </location>
</feature>
<feature type="transmembrane region" description="Helical" evidence="1">
    <location>
        <begin position="119"/>
        <end position="137"/>
    </location>
</feature>
<keyword evidence="1" id="KW-0472">Membrane</keyword>
<dbReference type="Proteomes" id="UP000250266">
    <property type="component" value="Unassembled WGS sequence"/>
</dbReference>
<keyword evidence="1" id="KW-0812">Transmembrane</keyword>
<proteinExistence type="predicted"/>
<evidence type="ECO:0000256" key="1">
    <source>
        <dbReference type="SAM" id="Phobius"/>
    </source>
</evidence>
<accession>A0A8E2J9L9</accession>
<dbReference type="AlphaFoldDB" id="A0A8E2J9L9"/>
<feature type="transmembrane region" description="Helical" evidence="1">
    <location>
        <begin position="37"/>
        <end position="55"/>
    </location>
</feature>
<keyword evidence="1" id="KW-1133">Transmembrane helix</keyword>
<organism evidence="2 3">
    <name type="scientific">Lepidopterella palustris CBS 459.81</name>
    <dbReference type="NCBI Taxonomy" id="1314670"/>
    <lineage>
        <taxon>Eukaryota</taxon>
        <taxon>Fungi</taxon>
        <taxon>Dikarya</taxon>
        <taxon>Ascomycota</taxon>
        <taxon>Pezizomycotina</taxon>
        <taxon>Dothideomycetes</taxon>
        <taxon>Pleosporomycetidae</taxon>
        <taxon>Mytilinidiales</taxon>
        <taxon>Argynnaceae</taxon>
        <taxon>Lepidopterella</taxon>
    </lineage>
</organism>
<gene>
    <name evidence="2" type="ORF">K432DRAFT_199738</name>
</gene>
<reference evidence="2 3" key="1">
    <citation type="journal article" date="2016" name="Nat. Commun.">
        <title>Ectomycorrhizal ecology is imprinted in the genome of the dominant symbiotic fungus Cenococcum geophilum.</title>
        <authorList>
            <consortium name="DOE Joint Genome Institute"/>
            <person name="Peter M."/>
            <person name="Kohler A."/>
            <person name="Ohm R.A."/>
            <person name="Kuo A."/>
            <person name="Krutzmann J."/>
            <person name="Morin E."/>
            <person name="Arend M."/>
            <person name="Barry K.W."/>
            <person name="Binder M."/>
            <person name="Choi C."/>
            <person name="Clum A."/>
            <person name="Copeland A."/>
            <person name="Grisel N."/>
            <person name="Haridas S."/>
            <person name="Kipfer T."/>
            <person name="LaButti K."/>
            <person name="Lindquist E."/>
            <person name="Lipzen A."/>
            <person name="Maire R."/>
            <person name="Meier B."/>
            <person name="Mihaltcheva S."/>
            <person name="Molinier V."/>
            <person name="Murat C."/>
            <person name="Poggeler S."/>
            <person name="Quandt C.A."/>
            <person name="Sperisen C."/>
            <person name="Tritt A."/>
            <person name="Tisserant E."/>
            <person name="Crous P.W."/>
            <person name="Henrissat B."/>
            <person name="Nehls U."/>
            <person name="Egli S."/>
            <person name="Spatafora J.W."/>
            <person name="Grigoriev I.V."/>
            <person name="Martin F.M."/>
        </authorList>
    </citation>
    <scope>NUCLEOTIDE SEQUENCE [LARGE SCALE GENOMIC DNA]</scope>
    <source>
        <strain evidence="2 3">CBS 459.81</strain>
    </source>
</reference>